<protein>
    <recommendedName>
        <fullName evidence="1">Glycosyl transferase family 1 domain-containing protein</fullName>
    </recommendedName>
</protein>
<dbReference type="InterPro" id="IPR001296">
    <property type="entry name" value="Glyco_trans_1"/>
</dbReference>
<evidence type="ECO:0000313" key="2">
    <source>
        <dbReference type="EMBL" id="GAF77529.1"/>
    </source>
</evidence>
<accession>X0S953</accession>
<proteinExistence type="predicted"/>
<reference evidence="2" key="1">
    <citation type="journal article" date="2014" name="Front. Microbiol.">
        <title>High frequency of phylogenetically diverse reductive dehalogenase-homologous genes in deep subseafloor sedimentary metagenomes.</title>
        <authorList>
            <person name="Kawai M."/>
            <person name="Futagami T."/>
            <person name="Toyoda A."/>
            <person name="Takaki Y."/>
            <person name="Nishi S."/>
            <person name="Hori S."/>
            <person name="Arai W."/>
            <person name="Tsubouchi T."/>
            <person name="Morono Y."/>
            <person name="Uchiyama I."/>
            <person name="Ito T."/>
            <person name="Fujiyama A."/>
            <person name="Inagaki F."/>
            <person name="Takami H."/>
        </authorList>
    </citation>
    <scope>NUCLEOTIDE SEQUENCE</scope>
    <source>
        <strain evidence="2">Expedition CK06-06</strain>
    </source>
</reference>
<dbReference type="PANTHER" id="PTHR12526">
    <property type="entry name" value="GLYCOSYLTRANSFERASE"/>
    <property type="match status" value="1"/>
</dbReference>
<dbReference type="GO" id="GO:0016757">
    <property type="term" value="F:glycosyltransferase activity"/>
    <property type="evidence" value="ECO:0007669"/>
    <property type="project" value="InterPro"/>
</dbReference>
<feature type="non-terminal residue" evidence="2">
    <location>
        <position position="1"/>
    </location>
</feature>
<dbReference type="CDD" id="cd03801">
    <property type="entry name" value="GT4_PimA-like"/>
    <property type="match status" value="1"/>
</dbReference>
<dbReference type="EMBL" id="BARS01001872">
    <property type="protein sequence ID" value="GAF77529.1"/>
    <property type="molecule type" value="Genomic_DNA"/>
</dbReference>
<comment type="caution">
    <text evidence="2">The sequence shown here is derived from an EMBL/GenBank/DDBJ whole genome shotgun (WGS) entry which is preliminary data.</text>
</comment>
<dbReference type="SUPFAM" id="SSF53756">
    <property type="entry name" value="UDP-Glycosyltransferase/glycogen phosphorylase"/>
    <property type="match status" value="1"/>
</dbReference>
<dbReference type="Pfam" id="PF00534">
    <property type="entry name" value="Glycos_transf_1"/>
    <property type="match status" value="1"/>
</dbReference>
<sequence>KKILAISDLLGLTSYVEGFPNVILEAMASKVPCIASDVGEIKHIIKDNGLIINAGDINSIAKNIENFYFLSEDKRKQLKENAYKHIRNNFDINLQGKRLINIYYHLRNNCYIR</sequence>
<gene>
    <name evidence="2" type="ORF">S01H1_03432</name>
</gene>
<name>X0S953_9ZZZZ</name>
<feature type="domain" description="Glycosyl transferase family 1" evidence="1">
    <location>
        <begin position="2"/>
        <end position="85"/>
    </location>
</feature>
<organism evidence="2">
    <name type="scientific">marine sediment metagenome</name>
    <dbReference type="NCBI Taxonomy" id="412755"/>
    <lineage>
        <taxon>unclassified sequences</taxon>
        <taxon>metagenomes</taxon>
        <taxon>ecological metagenomes</taxon>
    </lineage>
</organism>
<dbReference type="AlphaFoldDB" id="X0S953"/>
<evidence type="ECO:0000259" key="1">
    <source>
        <dbReference type="Pfam" id="PF00534"/>
    </source>
</evidence>
<dbReference type="Gene3D" id="3.40.50.2000">
    <property type="entry name" value="Glycogen Phosphorylase B"/>
    <property type="match status" value="1"/>
</dbReference>